<dbReference type="GO" id="GO:0005886">
    <property type="term" value="C:plasma membrane"/>
    <property type="evidence" value="ECO:0007669"/>
    <property type="project" value="UniProtKB-SubCell"/>
</dbReference>
<name>Q38EK4_TRYB2</name>
<keyword evidence="7" id="KW-0325">Glycoprotein</keyword>
<feature type="compositionally biased region" description="Low complexity" evidence="9">
    <location>
        <begin position="316"/>
        <end position="337"/>
    </location>
</feature>
<dbReference type="RefSeq" id="XP_827096.1">
    <property type="nucleotide sequence ID" value="XM_822003.1"/>
</dbReference>
<dbReference type="VEuPathDB" id="TriTrypDB:Tb927.9.7430"/>
<comment type="function">
    <text evidence="1">VSG forms a coat on the surface of the parasite. The trypanosome evades the immune response of the host by expressing a series of antigenically distinct VSGs from an estimated 1000 VSG genes.</text>
</comment>
<evidence type="ECO:0000256" key="1">
    <source>
        <dbReference type="ARBA" id="ARBA00002523"/>
    </source>
</evidence>
<evidence type="ECO:0000259" key="10">
    <source>
        <dbReference type="Pfam" id="PF13206"/>
    </source>
</evidence>
<evidence type="ECO:0000256" key="3">
    <source>
        <dbReference type="ARBA" id="ARBA00022475"/>
    </source>
</evidence>
<dbReference type="OMA" id="NKCESGR"/>
<dbReference type="GeneID" id="3660111"/>
<evidence type="ECO:0000256" key="8">
    <source>
        <dbReference type="ARBA" id="ARBA00023288"/>
    </source>
</evidence>
<evidence type="ECO:0000256" key="2">
    <source>
        <dbReference type="ARBA" id="ARBA00004609"/>
    </source>
</evidence>
<dbReference type="EMBL" id="CM000207">
    <property type="protein sequence ID" value="EAN76766.1"/>
    <property type="molecule type" value="Genomic_DNA"/>
</dbReference>
<dbReference type="GO" id="GO:0098552">
    <property type="term" value="C:side of membrane"/>
    <property type="evidence" value="ECO:0007669"/>
    <property type="project" value="UniProtKB-KW"/>
</dbReference>
<comment type="subcellular location">
    <subcellularLocation>
        <location evidence="2">Cell membrane</location>
        <topology evidence="2">Lipid-anchor</topology>
        <topology evidence="2">GPI-anchor</topology>
    </subcellularLocation>
</comment>
<sequence>MVFFRCLCSPLRKVIEGMLMKMWKESLGLIVGVSLALATTAGGTIVNEEEFKTLCGFVSLTQRINSSLQLKGKSAVNVASLQKKVNDILFGANAENVNEIGWKRYREMDCGQDSGGRVSLAGEALVKDLICLCEGRDGTSPPGDLCYTGNKERYISQTWRSSSNHKNTWSELQNKCESGRIGVPPTRTEFQDKRKRLETGIKKRKGSSGRRYYTYGGNEVSEPNVCDGQETQTNGICVMYPKRPNQDSTSGIKWLSELEDLVERVEEMSKNAITDADTAATTTTSTETDTNTNTRTKRSPRENSPTKGSGEPQKNGNTNTQTTTSATATETTGTTTRPPEEQRSFAEINSRSPWIFLFLLLYKPFHH</sequence>
<dbReference type="InterPro" id="IPR025932">
    <property type="entry name" value="Trypano_VSG_B_N_dom"/>
</dbReference>
<reference evidence="11 12" key="1">
    <citation type="journal article" date="2005" name="Science">
        <title>Comparative genomics of trypanosomatid parasitic protozoa.</title>
        <authorList>
            <person name="El-Sayed N.M."/>
            <person name="Myler P.J."/>
            <person name="Blandin G."/>
            <person name="Berriman M."/>
            <person name="Crabtree J."/>
            <person name="Aggarwal G."/>
            <person name="Caler E."/>
            <person name="Renauld H."/>
            <person name="Worthey E.A."/>
            <person name="Hertz-Fowler C."/>
            <person name="Ghedin E."/>
            <person name="Peacock C."/>
            <person name="Bartholomeu D.C."/>
            <person name="Haas B.J."/>
            <person name="Tran A.N."/>
            <person name="Wortman J.R."/>
            <person name="Alsmark U.C."/>
            <person name="Angiuoli S."/>
            <person name="Anupama A."/>
            <person name="Badger J."/>
            <person name="Bringaud F."/>
            <person name="Cadag E."/>
            <person name="Carlton J.M."/>
            <person name="Cerqueira G.C."/>
            <person name="Creasy T."/>
            <person name="Delcher A.L."/>
            <person name="Djikeng A."/>
            <person name="Embley T.M."/>
            <person name="Hauser C."/>
            <person name="Ivens A.C."/>
            <person name="Kummerfeld S.K."/>
            <person name="Pereira-Leal J.B."/>
            <person name="Nilsson D."/>
            <person name="Peterson J."/>
            <person name="Salzberg S.L."/>
            <person name="Shallom J."/>
            <person name="Silva J.C."/>
            <person name="Sundaram J."/>
            <person name="Westenberger S."/>
            <person name="White O."/>
            <person name="Melville S.E."/>
            <person name="Donelson J.E."/>
            <person name="Andersson B."/>
            <person name="Stuart K.D."/>
            <person name="Hall N."/>
        </authorList>
    </citation>
    <scope>NUCLEOTIDE SEQUENCE [LARGE SCALE GENOMIC DNA]</scope>
    <source>
        <strain evidence="11 12">927/4 GUTat10.1</strain>
    </source>
</reference>
<dbReference type="InParanoid" id="Q38EK4"/>
<keyword evidence="6" id="KW-0472">Membrane</keyword>
<evidence type="ECO:0000313" key="12">
    <source>
        <dbReference type="Proteomes" id="UP000008524"/>
    </source>
</evidence>
<accession>Q38EK4</accession>
<feature type="region of interest" description="Disordered" evidence="9">
    <location>
        <begin position="272"/>
        <end position="345"/>
    </location>
</feature>
<dbReference type="KEGG" id="tbr:Tb09.160.5440"/>
<evidence type="ECO:0000313" key="11">
    <source>
        <dbReference type="EMBL" id="EAN76766.1"/>
    </source>
</evidence>
<keyword evidence="8" id="KW-0449">Lipoprotein</keyword>
<evidence type="ECO:0000256" key="9">
    <source>
        <dbReference type="SAM" id="MobiDB-lite"/>
    </source>
</evidence>
<feature type="compositionally biased region" description="Polar residues" evidence="9">
    <location>
        <begin position="302"/>
        <end position="315"/>
    </location>
</feature>
<gene>
    <name evidence="11" type="ORF">Tb09.160.5440</name>
</gene>
<proteinExistence type="predicted"/>
<reference evidence="11 12" key="2">
    <citation type="journal article" date="2005" name="Science">
        <title>The genome of the African trypanosome Trypanosoma brucei.</title>
        <authorList>
            <person name="Berriman M."/>
            <person name="Ghedin E."/>
            <person name="Hertz-Fowler C."/>
            <person name="Blandin G."/>
            <person name="Renauld H."/>
            <person name="Bartholomeu D.C."/>
            <person name="Lennard N.J."/>
            <person name="Caler E."/>
            <person name="Hamlin N.E."/>
            <person name="Haas B."/>
            <person name="Bohme U."/>
            <person name="Hannick L."/>
            <person name="Aslett M.A."/>
            <person name="Shallom J."/>
            <person name="Marcello L."/>
            <person name="Hou L."/>
            <person name="Wickstead B."/>
            <person name="Alsmark U.C."/>
            <person name="Arrowsmith C."/>
            <person name="Atkin R.J."/>
            <person name="Barron A.J."/>
            <person name="Bringaud F."/>
            <person name="Brooks K."/>
            <person name="Carrington M."/>
            <person name="Cherevach I."/>
            <person name="Chillingworth T.J."/>
            <person name="Churcher C."/>
            <person name="Clark L.N."/>
            <person name="Corton C.H."/>
            <person name="Cronin A."/>
            <person name="Davies R.M."/>
            <person name="Doggett J."/>
            <person name="Djikeng A."/>
            <person name="Feldblyum T."/>
            <person name="Field M.C."/>
            <person name="Fraser A."/>
            <person name="Goodhead I."/>
            <person name="Hance Z."/>
            <person name="Harper D."/>
            <person name="Harris B.R."/>
            <person name="Hauser H."/>
            <person name="Hostetler J."/>
            <person name="Ivens A."/>
            <person name="Jagels K."/>
            <person name="Johnson D."/>
            <person name="Johnson J."/>
            <person name="Jones K."/>
            <person name="Kerhornou A.X."/>
            <person name="Koo H."/>
            <person name="Larke N."/>
            <person name="Landfear S."/>
            <person name="Larkin C."/>
            <person name="Leech V."/>
            <person name="Line A."/>
            <person name="Lord A."/>
            <person name="Macleod A."/>
            <person name="Mooney P.J."/>
            <person name="Moule S."/>
            <person name="Martin D.M."/>
            <person name="Morgan G.W."/>
            <person name="Mungall K."/>
            <person name="Norbertczak H."/>
            <person name="Ormond D."/>
            <person name="Pai G."/>
            <person name="Peacock C.S."/>
            <person name="Peterson J."/>
            <person name="Quail M.A."/>
            <person name="Rabbinowitsch E."/>
            <person name="Rajandream M.A."/>
            <person name="Reitter C."/>
            <person name="Salzberg S.L."/>
            <person name="Sanders M."/>
            <person name="Schobel S."/>
            <person name="Sharp S."/>
            <person name="Simmonds M."/>
            <person name="Simpson A.J."/>
            <person name="Tallon L."/>
            <person name="Turner C.M."/>
            <person name="Tait A."/>
            <person name="Tivey A.R."/>
            <person name="Van Aken S."/>
            <person name="Walker D."/>
            <person name="Wanless D."/>
            <person name="Wang S."/>
            <person name="White B."/>
            <person name="White O."/>
            <person name="Whitehead S."/>
            <person name="Woodward J."/>
            <person name="Wortman J."/>
            <person name="Adams M.D."/>
            <person name="Embley T.M."/>
            <person name="Gull K."/>
            <person name="Ullu E."/>
            <person name="Barry J.D."/>
            <person name="Fairlamb A.H."/>
            <person name="Opperdoes F."/>
            <person name="Barrell B.G."/>
            <person name="Donelson J.E."/>
            <person name="Hall N."/>
            <person name="Fraser C.M."/>
            <person name="Melville S.E."/>
            <person name="El-Sayed N.M."/>
        </authorList>
    </citation>
    <scope>NUCLEOTIDE SEQUENCE [LARGE SCALE GENOMIC DNA]</scope>
    <source>
        <strain evidence="11 12">927/4 GUTat10.1</strain>
    </source>
</reference>
<keyword evidence="4" id="KW-0336">GPI-anchor</keyword>
<dbReference type="Pfam" id="PF13206">
    <property type="entry name" value="VSG_B"/>
    <property type="match status" value="1"/>
</dbReference>
<dbReference type="Proteomes" id="UP000008524">
    <property type="component" value="Chromosome 9"/>
</dbReference>
<keyword evidence="12" id="KW-1185">Reference proteome</keyword>
<keyword evidence="3" id="KW-1003">Cell membrane</keyword>
<dbReference type="AlphaFoldDB" id="Q38EK4"/>
<keyword evidence="5" id="KW-0732">Signal</keyword>
<evidence type="ECO:0000256" key="7">
    <source>
        <dbReference type="ARBA" id="ARBA00023180"/>
    </source>
</evidence>
<feature type="compositionally biased region" description="Low complexity" evidence="9">
    <location>
        <begin position="272"/>
        <end position="294"/>
    </location>
</feature>
<evidence type="ECO:0000256" key="5">
    <source>
        <dbReference type="ARBA" id="ARBA00022729"/>
    </source>
</evidence>
<organism evidence="11 12">
    <name type="scientific">Trypanosoma brucei brucei (strain 927/4 GUTat10.1)</name>
    <dbReference type="NCBI Taxonomy" id="185431"/>
    <lineage>
        <taxon>Eukaryota</taxon>
        <taxon>Discoba</taxon>
        <taxon>Euglenozoa</taxon>
        <taxon>Kinetoplastea</taxon>
        <taxon>Metakinetoplastina</taxon>
        <taxon>Trypanosomatida</taxon>
        <taxon>Trypanosomatidae</taxon>
        <taxon>Trypanosoma</taxon>
    </lineage>
</organism>
<feature type="domain" description="Trypanosome variant surface glycoprotein B-type N-terminal" evidence="10">
    <location>
        <begin position="78"/>
        <end position="273"/>
    </location>
</feature>
<dbReference type="PaxDb" id="5691-EAN76766"/>
<evidence type="ECO:0000256" key="6">
    <source>
        <dbReference type="ARBA" id="ARBA00023136"/>
    </source>
</evidence>
<protein>
    <submittedName>
        <fullName evidence="11">Variant surface glycoprotein (VSG)-related, putative</fullName>
    </submittedName>
</protein>
<evidence type="ECO:0000256" key="4">
    <source>
        <dbReference type="ARBA" id="ARBA00022622"/>
    </source>
</evidence>